<comment type="subcellular location">
    <subcellularLocation>
        <location evidence="1">Cell membrane</location>
        <topology evidence="1">Multi-pass membrane protein</topology>
    </subcellularLocation>
</comment>
<evidence type="ECO:0000256" key="11">
    <source>
        <dbReference type="SAM" id="Phobius"/>
    </source>
</evidence>
<dbReference type="PANTHER" id="PTHR43738">
    <property type="entry name" value="ABC TRANSPORTER, MEMBRANE PROTEIN"/>
    <property type="match status" value="1"/>
</dbReference>
<evidence type="ECO:0000256" key="2">
    <source>
        <dbReference type="ARBA" id="ARBA00008697"/>
    </source>
</evidence>
<evidence type="ECO:0000256" key="8">
    <source>
        <dbReference type="ARBA" id="ARBA00022989"/>
    </source>
</evidence>
<evidence type="ECO:0000256" key="9">
    <source>
        <dbReference type="ARBA" id="ARBA00023136"/>
    </source>
</evidence>
<evidence type="ECO:0000256" key="7">
    <source>
        <dbReference type="ARBA" id="ARBA00022692"/>
    </source>
</evidence>
<feature type="transmembrane region" description="Helical" evidence="11">
    <location>
        <begin position="314"/>
        <end position="338"/>
    </location>
</feature>
<dbReference type="Proteomes" id="UP000051727">
    <property type="component" value="Unassembled WGS sequence"/>
</dbReference>
<protein>
    <recommendedName>
        <fullName evidence="4">Putative hemin transport system permease protein HrtB</fullName>
    </recommendedName>
</protein>
<comment type="subunit">
    <text evidence="3">The complex is composed of two ATP-binding proteins (HrtA), two transmembrane proteins (HrtB) and a solute-binding protein.</text>
</comment>
<comment type="similarity">
    <text evidence="2">Belongs to the ABC-4 integral membrane protein family. HrtB subfamily.</text>
</comment>
<evidence type="ECO:0000256" key="5">
    <source>
        <dbReference type="ARBA" id="ARBA00022448"/>
    </source>
</evidence>
<feature type="transmembrane region" description="Helical" evidence="11">
    <location>
        <begin position="15"/>
        <end position="36"/>
    </location>
</feature>
<dbReference type="GO" id="GO:0005886">
    <property type="term" value="C:plasma membrane"/>
    <property type="evidence" value="ECO:0007669"/>
    <property type="project" value="UniProtKB-SubCell"/>
</dbReference>
<keyword evidence="7 11" id="KW-0812">Transmembrane</keyword>
<evidence type="ECO:0000313" key="14">
    <source>
        <dbReference type="Proteomes" id="UP000051727"/>
    </source>
</evidence>
<dbReference type="AlphaFoldDB" id="A0A0R2FP38"/>
<dbReference type="STRING" id="1618.IV36_GL002296"/>
<keyword evidence="8 11" id="KW-1133">Transmembrane helix</keyword>
<keyword evidence="6" id="KW-1003">Cell membrane</keyword>
<dbReference type="InterPro" id="IPR051125">
    <property type="entry name" value="ABC-4/HrtB_transporter"/>
</dbReference>
<evidence type="ECO:0000256" key="6">
    <source>
        <dbReference type="ARBA" id="ARBA00022475"/>
    </source>
</evidence>
<dbReference type="PANTHER" id="PTHR43738:SF1">
    <property type="entry name" value="HEMIN TRANSPORT SYSTEM PERMEASE PROTEIN HRTB-RELATED"/>
    <property type="match status" value="1"/>
</dbReference>
<keyword evidence="5" id="KW-0813">Transport</keyword>
<accession>A0A0R2FP38</accession>
<name>A0A0R2FP38_9LACO</name>
<evidence type="ECO:0000256" key="4">
    <source>
        <dbReference type="ARBA" id="ARBA00016962"/>
    </source>
</evidence>
<dbReference type="PATRIC" id="fig|1618.3.peg.2360"/>
<evidence type="ECO:0000259" key="12">
    <source>
        <dbReference type="Pfam" id="PF02687"/>
    </source>
</evidence>
<evidence type="ECO:0000256" key="1">
    <source>
        <dbReference type="ARBA" id="ARBA00004651"/>
    </source>
</evidence>
<feature type="domain" description="ABC3 transporter permease C-terminal" evidence="12">
    <location>
        <begin position="236"/>
        <end position="348"/>
    </location>
</feature>
<dbReference type="RefSeq" id="WP_056991161.1">
    <property type="nucleotide sequence ID" value="NZ_JATAAJ010000029.1"/>
</dbReference>
<dbReference type="InterPro" id="IPR003838">
    <property type="entry name" value="ABC3_permease_C"/>
</dbReference>
<sequence>MFLAWKEMRYEKLRYTLIIAMIVLISYLIFILTSLAQGLARQNTDAIKSWDIQNVILNDNANTSMTQSIITKSQLNKVQIGKKTAIVTQVPVVVRGDGNSKVSAQFVGVNSKQFIMKNLKVTEGKKPIKANEVLADSSLKQAGYQIGDEIKLNSGQTNYLISGFVNNEKLNIAPVIYGANSVAKVLKNAGPTFAASAIVSQGSKIILSKDSGLKNYSVGEFIKKLPGYSAQLTTFIFMIGFLMIISLVVVAVFLYILTMQKLENYAVLRAQGVPVGVLVRATISQSLLIVISGLIVGTALTGLTASFIPSEVPMYFSIPLLSIVAIGLVVVALLGVIIPIRVVTRVDPVTVIGG</sequence>
<gene>
    <name evidence="13" type="ORF">IV36_GL002296</name>
</gene>
<dbReference type="Pfam" id="PF02687">
    <property type="entry name" value="FtsX"/>
    <property type="match status" value="1"/>
</dbReference>
<feature type="transmembrane region" description="Helical" evidence="11">
    <location>
        <begin position="235"/>
        <end position="257"/>
    </location>
</feature>
<comment type="caution">
    <text evidence="13">The sequence shown here is derived from an EMBL/GenBank/DDBJ whole genome shotgun (WGS) entry which is preliminary data.</text>
</comment>
<comment type="function">
    <text evidence="10">Part of the ABC transporter complex hrt involved in hemin import. Responsible for the translocation of the substrate across the membrane.</text>
</comment>
<evidence type="ECO:0000256" key="10">
    <source>
        <dbReference type="ARBA" id="ARBA00024973"/>
    </source>
</evidence>
<reference evidence="13 14" key="1">
    <citation type="journal article" date="2015" name="Genome Announc.">
        <title>Expanding the biotechnology potential of lactobacilli through comparative genomics of 213 strains and associated genera.</title>
        <authorList>
            <person name="Sun Z."/>
            <person name="Harris H.M."/>
            <person name="McCann A."/>
            <person name="Guo C."/>
            <person name="Argimon S."/>
            <person name="Zhang W."/>
            <person name="Yang X."/>
            <person name="Jeffery I.B."/>
            <person name="Cooney J.C."/>
            <person name="Kagawa T.F."/>
            <person name="Liu W."/>
            <person name="Song Y."/>
            <person name="Salvetti E."/>
            <person name="Wrobel A."/>
            <person name="Rasinkangas P."/>
            <person name="Parkhill J."/>
            <person name="Rea M.C."/>
            <person name="O'Sullivan O."/>
            <person name="Ritari J."/>
            <person name="Douillard F.P."/>
            <person name="Paul Ross R."/>
            <person name="Yang R."/>
            <person name="Briner A.E."/>
            <person name="Felis G.E."/>
            <person name="de Vos W.M."/>
            <person name="Barrangou R."/>
            <person name="Klaenhammer T.R."/>
            <person name="Caufield P.W."/>
            <person name="Cui Y."/>
            <person name="Zhang H."/>
            <person name="O'Toole P.W."/>
        </authorList>
    </citation>
    <scope>NUCLEOTIDE SEQUENCE [LARGE SCALE GENOMIC DNA]</scope>
    <source>
        <strain evidence="13 14">ATCC 27304</strain>
    </source>
</reference>
<dbReference type="EMBL" id="JQAR01000008">
    <property type="protein sequence ID" value="KRN30257.1"/>
    <property type="molecule type" value="Genomic_DNA"/>
</dbReference>
<proteinExistence type="inferred from homology"/>
<evidence type="ECO:0000256" key="3">
    <source>
        <dbReference type="ARBA" id="ARBA00011131"/>
    </source>
</evidence>
<organism evidence="13 14">
    <name type="scientific">Liquorilactobacillus mali</name>
    <dbReference type="NCBI Taxonomy" id="1618"/>
    <lineage>
        <taxon>Bacteria</taxon>
        <taxon>Bacillati</taxon>
        <taxon>Bacillota</taxon>
        <taxon>Bacilli</taxon>
        <taxon>Lactobacillales</taxon>
        <taxon>Lactobacillaceae</taxon>
        <taxon>Liquorilactobacillus</taxon>
    </lineage>
</organism>
<dbReference type="OrthoDB" id="384327at2"/>
<keyword evidence="9 11" id="KW-0472">Membrane</keyword>
<feature type="transmembrane region" description="Helical" evidence="11">
    <location>
        <begin position="287"/>
        <end position="308"/>
    </location>
</feature>
<evidence type="ECO:0000313" key="13">
    <source>
        <dbReference type="EMBL" id="KRN30257.1"/>
    </source>
</evidence>